<accession>A0ABS8DAH5</accession>
<comment type="caution">
    <text evidence="5">The sequence shown here is derived from an EMBL/GenBank/DDBJ whole genome shotgun (WGS) entry which is preliminary data.</text>
</comment>
<organism evidence="5 6">
    <name type="scientific">Leeia speluncae</name>
    <dbReference type="NCBI Taxonomy" id="2884804"/>
    <lineage>
        <taxon>Bacteria</taxon>
        <taxon>Pseudomonadati</taxon>
        <taxon>Pseudomonadota</taxon>
        <taxon>Betaproteobacteria</taxon>
        <taxon>Neisseriales</taxon>
        <taxon>Leeiaceae</taxon>
        <taxon>Leeia</taxon>
    </lineage>
</organism>
<dbReference type="CDD" id="cd00254">
    <property type="entry name" value="LT-like"/>
    <property type="match status" value="1"/>
</dbReference>
<dbReference type="InterPro" id="IPR008258">
    <property type="entry name" value="Transglycosylase_SLT_dom_1"/>
</dbReference>
<keyword evidence="6" id="KW-1185">Reference proteome</keyword>
<feature type="chain" id="PRO_5046820254" evidence="2">
    <location>
        <begin position="23"/>
        <end position="242"/>
    </location>
</feature>
<dbReference type="Gene3D" id="1.10.530.10">
    <property type="match status" value="1"/>
</dbReference>
<dbReference type="Pfam" id="PF13511">
    <property type="entry name" value="DUF4124"/>
    <property type="match status" value="1"/>
</dbReference>
<evidence type="ECO:0000259" key="4">
    <source>
        <dbReference type="Pfam" id="PF13511"/>
    </source>
</evidence>
<evidence type="ECO:0000256" key="1">
    <source>
        <dbReference type="ARBA" id="ARBA00007734"/>
    </source>
</evidence>
<dbReference type="RefSeq" id="WP_227182036.1">
    <property type="nucleotide sequence ID" value="NZ_JAJBZT010000013.1"/>
</dbReference>
<dbReference type="Pfam" id="PF01464">
    <property type="entry name" value="SLT"/>
    <property type="match status" value="1"/>
</dbReference>
<feature type="domain" description="Transglycosylase SLT" evidence="3">
    <location>
        <begin position="92"/>
        <end position="194"/>
    </location>
</feature>
<feature type="domain" description="DUF4124" evidence="4">
    <location>
        <begin position="11"/>
        <end position="71"/>
    </location>
</feature>
<evidence type="ECO:0000256" key="2">
    <source>
        <dbReference type="SAM" id="SignalP"/>
    </source>
</evidence>
<sequence>MTFKYKASLAALLASIILPASADIYAFVDETGVAHYSNEQLDDRYTLFKRENAPTLSDSEPLSVQQKVTPKTNFVPNAPGVEKRRKQFAKIVQKVAKETKISPSLLDAIITAESGYQPNAVSPRGALGMMQLMPVTAARYGVTDPLNAEQNIRGGAKYMRDLLKMFNQNLELAVAAYNAGEGSVIRAGYAVPKFKETQNYVPKVIGNMNRTQFTSMKDKLGQRLKVTLLPIGMQLVDKVKQF</sequence>
<dbReference type="PANTHER" id="PTHR37423:SF2">
    <property type="entry name" value="MEMBRANE-BOUND LYTIC MUREIN TRANSGLYCOSYLASE C"/>
    <property type="match status" value="1"/>
</dbReference>
<gene>
    <name evidence="5" type="ORF">LIN78_16790</name>
</gene>
<feature type="signal peptide" evidence="2">
    <location>
        <begin position="1"/>
        <end position="22"/>
    </location>
</feature>
<dbReference type="EMBL" id="JAJBZT010000013">
    <property type="protein sequence ID" value="MCB6185205.1"/>
    <property type="molecule type" value="Genomic_DNA"/>
</dbReference>
<dbReference type="InterPro" id="IPR000189">
    <property type="entry name" value="Transglyc_AS"/>
</dbReference>
<dbReference type="InterPro" id="IPR025392">
    <property type="entry name" value="DUF4124"/>
</dbReference>
<evidence type="ECO:0000313" key="6">
    <source>
        <dbReference type="Proteomes" id="UP001165395"/>
    </source>
</evidence>
<dbReference type="SUPFAM" id="SSF53955">
    <property type="entry name" value="Lysozyme-like"/>
    <property type="match status" value="1"/>
</dbReference>
<dbReference type="PANTHER" id="PTHR37423">
    <property type="entry name" value="SOLUBLE LYTIC MUREIN TRANSGLYCOSYLASE-RELATED"/>
    <property type="match status" value="1"/>
</dbReference>
<protein>
    <submittedName>
        <fullName evidence="5">Lytic transglycosylase domain-containing protein</fullName>
    </submittedName>
</protein>
<name>A0ABS8DAH5_9NEIS</name>
<evidence type="ECO:0000259" key="3">
    <source>
        <dbReference type="Pfam" id="PF01464"/>
    </source>
</evidence>
<keyword evidence="2" id="KW-0732">Signal</keyword>
<comment type="similarity">
    <text evidence="1">Belongs to the transglycosylase Slt family.</text>
</comment>
<reference evidence="5" key="1">
    <citation type="submission" date="2021-10" db="EMBL/GenBank/DDBJ databases">
        <title>The complete genome sequence of Leeia sp. TBRC 13508.</title>
        <authorList>
            <person name="Charoenyingcharoen P."/>
            <person name="Yukphan P."/>
        </authorList>
    </citation>
    <scope>NUCLEOTIDE SEQUENCE</scope>
    <source>
        <strain evidence="5">TBRC 13508</strain>
    </source>
</reference>
<proteinExistence type="inferred from homology"/>
<evidence type="ECO:0000313" key="5">
    <source>
        <dbReference type="EMBL" id="MCB6185205.1"/>
    </source>
</evidence>
<dbReference type="PROSITE" id="PS00922">
    <property type="entry name" value="TRANSGLYCOSYLASE"/>
    <property type="match status" value="1"/>
</dbReference>
<dbReference type="Proteomes" id="UP001165395">
    <property type="component" value="Unassembled WGS sequence"/>
</dbReference>
<dbReference type="InterPro" id="IPR023346">
    <property type="entry name" value="Lysozyme-like_dom_sf"/>
</dbReference>